<keyword evidence="4" id="KW-1185">Reference proteome</keyword>
<dbReference type="Gene3D" id="2.20.70.10">
    <property type="match status" value="3"/>
</dbReference>
<feature type="region of interest" description="Disordered" evidence="1">
    <location>
        <begin position="183"/>
        <end position="280"/>
    </location>
</feature>
<dbReference type="SUPFAM" id="SSF51045">
    <property type="entry name" value="WW domain"/>
    <property type="match status" value="3"/>
</dbReference>
<sequence>MTEPSTNDFMPQWQYDHSQDRDFVQDEAVIHWRGMNRVAEQVRQREERYLEGDFDAMDFEARAAALEAHFFGVKIRPPPSDRAVPRVRPQSASLYRRVADSDVSIAANFEIRRRQRPQSAKNRSDIPKASEGVDWNTPTESKASKWREMLARGPDFKQLTLRQLELETYELLYNTLEQRQGIDVQPSARRRKRKKKASNAISSDSKELACGSGLHLARSRKKRQQERDRELMLGKTRQPSRRSERERAKAETKEKQAIQDKTRRRGKQLKEKTSREQLQDYQPVQVSTQDKRTGEVYVQRPSSANRVRGPWIPSGSATSIAIRGISSASEVQVTQDKRVEQMLEEFQSHAHAHLKNVQNRLKMAQQRVGESRTAKYMNNSGRPASAPRIATRCTDESKGVSLQSLKGNQENDRIRAANFRESILSAPVLTELQLSSCEIDALISESPATPRLVIPPLKFPTNLGKYQLTNDSQDGMPELPEQSSCLLPSNSIGADDDISQVKTTCGEKIEGESTLLCDITTNMKHVDEMETQSETPAHDQDRRTTIEDLYLAEGQDEQTSSGFSSGGNETIPGELELESQTLRGVLIEDANCMDLKLLDPDTPSPKGVGSAQNTTLLSEEGILTESSTNPTDSLLQEATDTAKYNSVEIFVEASDLSSRERGFPIVTLVETAESDISCPEQQSADYNVCGEHSSNVSMADKQVDGIGAGIIMDEDLLQQSENDDLPLLGHSDSTEYERNGSVFQERKNDREVTKLTSLKLMPSTQMEAELEQPSSVVPISPELELTSNYPESITSALKSDDHSETQVHVSPDDVLDVDRNDFRTIEDSGLPQSTITLATETDTLNSNSEDSGVGETGRFRTGEAAKTIDMDDNIADTLQPGNTYRYRTSDDNGEQQQEEHENVELPQQMSLEHIARVCTPPVHKNALAPESMFEQIPTLAKATALTPVTHEDKVEDPLRLHQQEMTRSFLKRISSRTCTVVDPELSTSQPEPRKEQGEDEDNLGFTERTGVVMGVESQVEQNVKPVKEREHIHGDCVIECEHAQALEDRDSTVEKYPPATVNPAATAPTEKVDAAESFTSAAGDSTVTDREHIAPPSTNSEAPWQQEPDPNDLTGCNQETLSHLTSTVATKVVDQDPTQPSVEHYNAARNIQAQYRCFVRRRLILDQLHFMVANERRQARRKSRQKERKTKPVDILTPMPVANSMDSLPEEVQEVALTTRSDKSVEVAPEPPLIKTPRPSVEDAGLGGRKNSHDYAFDLIDGSNEASGEVKLVVSARAVEGSVEVLRANGTRPEKLEQQQEHHTISSEKDVDNTTTSFGLLQGEQTNALLPSIAIDVKPSHEEPAASASFVASTTLAELAFTESVEENPPKFVNSTRVEAVPESAEVDPRWERYVDSTTSKSYYFNPSSNETQWTAPAGEDRSHSAIISSRATPTTPHSAAMTATDALNRQSELWQEFLDEASGQLYYYNTKTGECSWEPPANDSPGVVESLQSAPTAESKAIGASPWIMYIDPASQAPYYVNVETLTTSWEQPDDFVVAEPNANEETYVIAVDDHAALEI</sequence>
<dbReference type="SMART" id="SM00456">
    <property type="entry name" value="WW"/>
    <property type="match status" value="3"/>
</dbReference>
<proteinExistence type="predicted"/>
<dbReference type="PANTHER" id="PTHR47852">
    <property type="entry name" value="OS06G0298400 PROTEIN"/>
    <property type="match status" value="1"/>
</dbReference>
<feature type="domain" description="WW" evidence="2">
    <location>
        <begin position="1506"/>
        <end position="1536"/>
    </location>
</feature>
<feature type="compositionally biased region" description="Basic residues" evidence="1">
    <location>
        <begin position="188"/>
        <end position="197"/>
    </location>
</feature>
<feature type="compositionally biased region" description="Low complexity" evidence="1">
    <location>
        <begin position="1057"/>
        <end position="1069"/>
    </location>
</feature>
<protein>
    <recommendedName>
        <fullName evidence="2">WW domain-containing protein</fullName>
    </recommendedName>
</protein>
<feature type="compositionally biased region" description="Basic and acidic residues" evidence="1">
    <location>
        <begin position="241"/>
        <end position="261"/>
    </location>
</feature>
<evidence type="ECO:0000256" key="1">
    <source>
        <dbReference type="SAM" id="MobiDB-lite"/>
    </source>
</evidence>
<evidence type="ECO:0000313" key="3">
    <source>
        <dbReference type="EMBL" id="KAL3667883.1"/>
    </source>
</evidence>
<dbReference type="PANTHER" id="PTHR47852:SF2">
    <property type="entry name" value="WW DOMAIN-CONTAINING PROTEIN"/>
    <property type="match status" value="1"/>
</dbReference>
<name>A0ABD3FMA9_9STRA</name>
<feature type="region of interest" description="Disordered" evidence="1">
    <location>
        <begin position="1218"/>
        <end position="1247"/>
    </location>
</feature>
<gene>
    <name evidence="3" type="ORF">V7S43_006764</name>
</gene>
<organism evidence="3 4">
    <name type="scientific">Phytophthora oleae</name>
    <dbReference type="NCBI Taxonomy" id="2107226"/>
    <lineage>
        <taxon>Eukaryota</taxon>
        <taxon>Sar</taxon>
        <taxon>Stramenopiles</taxon>
        <taxon>Oomycota</taxon>
        <taxon>Peronosporomycetes</taxon>
        <taxon>Peronosporales</taxon>
        <taxon>Peronosporaceae</taxon>
        <taxon>Phytophthora</taxon>
    </lineage>
</organism>
<feature type="region of interest" description="Disordered" evidence="1">
    <location>
        <begin position="114"/>
        <end position="140"/>
    </location>
</feature>
<evidence type="ECO:0000313" key="4">
    <source>
        <dbReference type="Proteomes" id="UP001632037"/>
    </source>
</evidence>
<feature type="region of interest" description="Disordered" evidence="1">
    <location>
        <begin position="980"/>
        <end position="1003"/>
    </location>
</feature>
<dbReference type="EMBL" id="JBIMZQ010000012">
    <property type="protein sequence ID" value="KAL3667883.1"/>
    <property type="molecule type" value="Genomic_DNA"/>
</dbReference>
<dbReference type="Pfam" id="PF00397">
    <property type="entry name" value="WW"/>
    <property type="match status" value="2"/>
</dbReference>
<dbReference type="Proteomes" id="UP001632037">
    <property type="component" value="Unassembled WGS sequence"/>
</dbReference>
<feature type="domain" description="WW" evidence="2">
    <location>
        <begin position="1455"/>
        <end position="1483"/>
    </location>
</feature>
<feature type="compositionally biased region" description="Polar residues" evidence="1">
    <location>
        <begin position="1077"/>
        <end position="1086"/>
    </location>
</feature>
<reference evidence="3 4" key="1">
    <citation type="submission" date="2024-09" db="EMBL/GenBank/DDBJ databases">
        <title>Genome sequencing and assembly of Phytophthora oleae, isolate VK10A, causative agent of rot of olive drupes.</title>
        <authorList>
            <person name="Conti Taguali S."/>
            <person name="Riolo M."/>
            <person name="La Spada F."/>
            <person name="Cacciola S.O."/>
            <person name="Dionisio G."/>
        </authorList>
    </citation>
    <scope>NUCLEOTIDE SEQUENCE [LARGE SCALE GENOMIC DNA]</scope>
    <source>
        <strain evidence="3 4">VK10A</strain>
    </source>
</reference>
<dbReference type="CDD" id="cd00201">
    <property type="entry name" value="WW"/>
    <property type="match status" value="3"/>
</dbReference>
<dbReference type="InterPro" id="IPR036020">
    <property type="entry name" value="WW_dom_sf"/>
</dbReference>
<evidence type="ECO:0000259" key="2">
    <source>
        <dbReference type="PROSITE" id="PS50020"/>
    </source>
</evidence>
<comment type="caution">
    <text evidence="3">The sequence shown here is derived from an EMBL/GenBank/DDBJ whole genome shotgun (WGS) entry which is preliminary data.</text>
</comment>
<feature type="domain" description="WW" evidence="2">
    <location>
        <begin position="1385"/>
        <end position="1419"/>
    </location>
</feature>
<dbReference type="PROSITE" id="PS50020">
    <property type="entry name" value="WW_DOMAIN_2"/>
    <property type="match status" value="3"/>
</dbReference>
<feature type="compositionally biased region" description="Basic and acidic residues" evidence="1">
    <location>
        <begin position="268"/>
        <end position="278"/>
    </location>
</feature>
<dbReference type="PROSITE" id="PS01159">
    <property type="entry name" value="WW_DOMAIN_1"/>
    <property type="match status" value="1"/>
</dbReference>
<accession>A0ABD3FMA9</accession>
<feature type="region of interest" description="Disordered" evidence="1">
    <location>
        <begin position="1050"/>
        <end position="1116"/>
    </location>
</feature>
<dbReference type="InterPro" id="IPR001202">
    <property type="entry name" value="WW_dom"/>
</dbReference>